<keyword evidence="6" id="KW-0479">Metal-binding</keyword>
<dbReference type="InterPro" id="IPR014395">
    <property type="entry name" value="Pen/GL7ACA/AHL_acylase"/>
</dbReference>
<dbReference type="AlphaFoldDB" id="A0A1T5EA33"/>
<dbReference type="RefSeq" id="WP_079703350.1">
    <property type="nucleotide sequence ID" value="NZ_FUYR01000003.1"/>
</dbReference>
<reference evidence="8" key="1">
    <citation type="submission" date="2017-02" db="EMBL/GenBank/DDBJ databases">
        <authorList>
            <person name="Varghese N."/>
            <person name="Submissions S."/>
        </authorList>
    </citation>
    <scope>NUCLEOTIDE SEQUENCE [LARGE SCALE GENOMIC DNA]</scope>
    <source>
        <strain evidence="8">DSM 22385</strain>
    </source>
</reference>
<dbReference type="InterPro" id="IPR029055">
    <property type="entry name" value="Ntn_hydrolases_N"/>
</dbReference>
<dbReference type="GO" id="GO:0016811">
    <property type="term" value="F:hydrolase activity, acting on carbon-nitrogen (but not peptide) bonds, in linear amides"/>
    <property type="evidence" value="ECO:0007669"/>
    <property type="project" value="InterPro"/>
</dbReference>
<evidence type="ECO:0000313" key="7">
    <source>
        <dbReference type="EMBL" id="SKB80857.1"/>
    </source>
</evidence>
<dbReference type="Gene3D" id="1.10.1400.10">
    <property type="match status" value="1"/>
</dbReference>
<dbReference type="Gene3D" id="2.30.120.10">
    <property type="match status" value="1"/>
</dbReference>
<sequence length="752" mass="83882">MKSPSYYLGLAGLLLLIQLPSLGLTAQDLADQVVIRRTAYGVPHIKAENMQAAGFGLGYVQLEDYGRGVVDGMVRARGEWSQFHDMNAQERAQSLDRDASNKLRYSRAVETFSLLRKETQDVLIGFAAGMNRYIERHKSEFPEWIKPNFTGYDVHAQSIGGVTGGSVQGFMRTLQRQNANSRTLTEEVGMQVLEGSTVWARLAEKEEAPHPDEGSNAFALAPSRTTSGRAILLRNPHLAWNAGYYEAQLEVPGILNFYGDFRIGGPLITIGGYNERLGFSTTNNDPDSDEIYSFQVSPTLPDHFLIDGTSLPIEKKRVSVKFKNGEGSGEETREFLFTPFGPVFHRENGKIYVIRDAGNGEYRLGEQFLMMMKARNLAEYKEAMRIQAKTSSNFTYADADGNIYYVWNAMTPDLPHPSGGDTSAIAVTRSDQVWRNIIPFDKLPQLLNPKGGYLHNENDPFHYTNLNEVIDASKFPPHFSQPILRLRSQHALDMIANKKKFSLEDVVKLKYSQRMLLAERVKADLIAAVKKSSPTGEIADALKQMEDWDNTVNRESKGGVLFEIWWEHYVELSNGGKRVPGTAASVGFPAPGNALFAEVWTPAYPATTPKGLASESRAVEAFIKAVETAKKRYGSWDLAWGDVNRARIAGKDIPISGATGELGTFSVLWFIPHKTDKMKRETRGGDGWVIAVEFGKTPRAYSVLTYGESNKDGSPYFADQLELYANKQMKKVAFTEEDIKKGVIKEYRPGQE</sequence>
<dbReference type="Gene3D" id="1.10.439.10">
    <property type="entry name" value="Penicillin Amidohydrolase, domain 1"/>
    <property type="match status" value="1"/>
</dbReference>
<keyword evidence="6" id="KW-0106">Calcium</keyword>
<keyword evidence="4" id="KW-0865">Zymogen</keyword>
<dbReference type="InterPro" id="IPR002692">
    <property type="entry name" value="S45"/>
</dbReference>
<name>A0A1T5EA33_9SPHI</name>
<evidence type="ECO:0000256" key="1">
    <source>
        <dbReference type="ARBA" id="ARBA00006586"/>
    </source>
</evidence>
<evidence type="ECO:0000313" key="8">
    <source>
        <dbReference type="Proteomes" id="UP000189981"/>
    </source>
</evidence>
<comment type="similarity">
    <text evidence="1">Belongs to the peptidase S45 family.</text>
</comment>
<evidence type="ECO:0000256" key="6">
    <source>
        <dbReference type="PIRSR" id="PIRSR001227-2"/>
    </source>
</evidence>
<dbReference type="InterPro" id="IPR043147">
    <property type="entry name" value="Penicillin_amidase_A-knob"/>
</dbReference>
<evidence type="ECO:0000256" key="3">
    <source>
        <dbReference type="ARBA" id="ARBA00022801"/>
    </source>
</evidence>
<dbReference type="SUPFAM" id="SSF56235">
    <property type="entry name" value="N-terminal nucleophile aminohydrolases (Ntn hydrolases)"/>
    <property type="match status" value="1"/>
</dbReference>
<protein>
    <submittedName>
        <fullName evidence="7">Acyl-homoserine lactone (AHL) acylase PvdQ</fullName>
    </submittedName>
</protein>
<evidence type="ECO:0000256" key="2">
    <source>
        <dbReference type="ARBA" id="ARBA00022729"/>
    </source>
</evidence>
<feature type="active site" description="Nucleophile" evidence="5">
    <location>
        <position position="215"/>
    </location>
</feature>
<dbReference type="Gene3D" id="3.60.20.10">
    <property type="entry name" value="Glutamine Phosphoribosylpyrophosphate, subunit 1, domain 1"/>
    <property type="match status" value="1"/>
</dbReference>
<evidence type="ECO:0000256" key="4">
    <source>
        <dbReference type="ARBA" id="ARBA00023145"/>
    </source>
</evidence>
<dbReference type="Pfam" id="PF01804">
    <property type="entry name" value="Penicil_amidase"/>
    <property type="match status" value="1"/>
</dbReference>
<comment type="cofactor">
    <cofactor evidence="6">
        <name>Ca(2+)</name>
        <dbReference type="ChEBI" id="CHEBI:29108"/>
    </cofactor>
    <text evidence="6">Binds 1 Ca(2+) ion per dimer.</text>
</comment>
<dbReference type="InterPro" id="IPR043146">
    <property type="entry name" value="Penicillin_amidase_N_B-knob"/>
</dbReference>
<keyword evidence="2" id="KW-0732">Signal</keyword>
<dbReference type="PIRSF" id="PIRSF001227">
    <property type="entry name" value="Pen_acylase"/>
    <property type="match status" value="1"/>
</dbReference>
<dbReference type="PANTHER" id="PTHR34218:SF3">
    <property type="entry name" value="ACYL-HOMOSERINE LACTONE ACYLASE PVDQ"/>
    <property type="match status" value="1"/>
</dbReference>
<keyword evidence="8" id="KW-1185">Reference proteome</keyword>
<dbReference type="Proteomes" id="UP000189981">
    <property type="component" value="Unassembled WGS sequence"/>
</dbReference>
<evidence type="ECO:0000256" key="5">
    <source>
        <dbReference type="PIRSR" id="PIRSR001227-1"/>
    </source>
</evidence>
<feature type="binding site" evidence="6">
    <location>
        <position position="287"/>
    </location>
    <ligand>
        <name>Ca(2+)</name>
        <dbReference type="ChEBI" id="CHEBI:29108"/>
    </ligand>
</feature>
<keyword evidence="3" id="KW-0378">Hydrolase</keyword>
<proteinExistence type="inferred from homology"/>
<accession>A0A1T5EA33</accession>
<dbReference type="PANTHER" id="PTHR34218">
    <property type="entry name" value="PEPTIDASE S45 PENICILLIN AMIDASE"/>
    <property type="match status" value="1"/>
</dbReference>
<dbReference type="InterPro" id="IPR023343">
    <property type="entry name" value="Penicillin_amidase_dom1"/>
</dbReference>
<gene>
    <name evidence="7" type="ORF">SAMN05661099_2829</name>
</gene>
<dbReference type="GO" id="GO:0017000">
    <property type="term" value="P:antibiotic biosynthetic process"/>
    <property type="evidence" value="ECO:0007669"/>
    <property type="project" value="InterPro"/>
</dbReference>
<dbReference type="GO" id="GO:0046872">
    <property type="term" value="F:metal ion binding"/>
    <property type="evidence" value="ECO:0007669"/>
    <property type="project" value="UniProtKB-KW"/>
</dbReference>
<organism evidence="7 8">
    <name type="scientific">Daejeonella lutea</name>
    <dbReference type="NCBI Taxonomy" id="572036"/>
    <lineage>
        <taxon>Bacteria</taxon>
        <taxon>Pseudomonadati</taxon>
        <taxon>Bacteroidota</taxon>
        <taxon>Sphingobacteriia</taxon>
        <taxon>Sphingobacteriales</taxon>
        <taxon>Sphingobacteriaceae</taxon>
        <taxon>Daejeonella</taxon>
    </lineage>
</organism>
<dbReference type="OrthoDB" id="9759796at2"/>
<dbReference type="EMBL" id="FUYR01000003">
    <property type="protein sequence ID" value="SKB80857.1"/>
    <property type="molecule type" value="Genomic_DNA"/>
</dbReference>